<gene>
    <name evidence="2" type="ORF">RFI_12360</name>
</gene>
<keyword evidence="3" id="KW-1185">Reference proteome</keyword>
<comment type="caution">
    <text evidence="2">The sequence shown here is derived from an EMBL/GenBank/DDBJ whole genome shotgun (WGS) entry which is preliminary data.</text>
</comment>
<feature type="compositionally biased region" description="Basic and acidic residues" evidence="1">
    <location>
        <begin position="327"/>
        <end position="345"/>
    </location>
</feature>
<proteinExistence type="predicted"/>
<evidence type="ECO:0000313" key="3">
    <source>
        <dbReference type="Proteomes" id="UP000023152"/>
    </source>
</evidence>
<dbReference type="EMBL" id="ASPP01008955">
    <property type="protein sequence ID" value="ETO24796.1"/>
    <property type="molecule type" value="Genomic_DNA"/>
</dbReference>
<feature type="compositionally biased region" description="Polar residues" evidence="1">
    <location>
        <begin position="69"/>
        <end position="83"/>
    </location>
</feature>
<reference evidence="2 3" key="1">
    <citation type="journal article" date="2013" name="Curr. Biol.">
        <title>The Genome of the Foraminiferan Reticulomyxa filosa.</title>
        <authorList>
            <person name="Glockner G."/>
            <person name="Hulsmann N."/>
            <person name="Schleicher M."/>
            <person name="Noegel A.A."/>
            <person name="Eichinger L."/>
            <person name="Gallinger C."/>
            <person name="Pawlowski J."/>
            <person name="Sierra R."/>
            <person name="Euteneuer U."/>
            <person name="Pillet L."/>
            <person name="Moustafa A."/>
            <person name="Platzer M."/>
            <person name="Groth M."/>
            <person name="Szafranski K."/>
            <person name="Schliwa M."/>
        </authorList>
    </citation>
    <scope>NUCLEOTIDE SEQUENCE [LARGE SCALE GENOMIC DNA]</scope>
</reference>
<evidence type="ECO:0000313" key="2">
    <source>
        <dbReference type="EMBL" id="ETO24796.1"/>
    </source>
</evidence>
<feature type="region of interest" description="Disordered" evidence="1">
    <location>
        <begin position="226"/>
        <end position="284"/>
    </location>
</feature>
<feature type="region of interest" description="Disordered" evidence="1">
    <location>
        <begin position="69"/>
        <end position="88"/>
    </location>
</feature>
<dbReference type="Proteomes" id="UP000023152">
    <property type="component" value="Unassembled WGS sequence"/>
</dbReference>
<name>X6NFQ1_RETFI</name>
<feature type="region of interest" description="Disordered" evidence="1">
    <location>
        <begin position="326"/>
        <end position="345"/>
    </location>
</feature>
<feature type="compositionally biased region" description="Polar residues" evidence="1">
    <location>
        <begin position="226"/>
        <end position="240"/>
    </location>
</feature>
<dbReference type="AlphaFoldDB" id="X6NFQ1"/>
<accession>X6NFQ1</accession>
<organism evidence="2 3">
    <name type="scientific">Reticulomyxa filosa</name>
    <dbReference type="NCBI Taxonomy" id="46433"/>
    <lineage>
        <taxon>Eukaryota</taxon>
        <taxon>Sar</taxon>
        <taxon>Rhizaria</taxon>
        <taxon>Retaria</taxon>
        <taxon>Foraminifera</taxon>
        <taxon>Monothalamids</taxon>
        <taxon>Reticulomyxidae</taxon>
        <taxon>Reticulomyxa</taxon>
    </lineage>
</organism>
<evidence type="ECO:0000256" key="1">
    <source>
        <dbReference type="SAM" id="MobiDB-lite"/>
    </source>
</evidence>
<sequence>MEHMNGSNGNKGNSNGNNSEEEECIDYAFGMGQYKSGCDDKQKRKKCVINELEGIGGLYVRSHSFHSMSNSNQKYDQNLSSSPKLKGHDADIGKHNTTKLDDNSLSNKTQGQTFTLEKVSKQTENFHNIQADGDNLHNLIQKDKHSRSHFNWSSNPLICTGNYYKSNGKNESSKSSSLLIEHKIIGENSTKQTSRNGSGIEIGIGIDIGVDENIALKNNSNSQLSNFKATTTGAPHSNARNNDHIEENGEIDDSGEDSSHHEHSSASSDSDESIEERFSAVGNIDNPQMRVNTIGVTTSNFKSLMTKSIVGMVDRGCQCVITQSDCTDDKEKEKEKKKEREEEKEREKVRVKEIENLNKENAIHYGYLMEQMKRAQHSLEKVRGFVRMPQIVGSNMETKRKTSRRGRSRIARELKGNCNNNKMQTYIHLWEAVIEVMEDLQNQ</sequence>
<protein>
    <submittedName>
        <fullName evidence="2">Uncharacterized protein</fullName>
    </submittedName>
</protein>